<protein>
    <submittedName>
        <fullName evidence="2">Uncharacterized protein</fullName>
    </submittedName>
</protein>
<dbReference type="RefSeq" id="XP_056507545.1">
    <property type="nucleotide sequence ID" value="XM_056659252.1"/>
</dbReference>
<dbReference type="EMBL" id="JAPMSZ010000011">
    <property type="protein sequence ID" value="KAJ5084148.1"/>
    <property type="molecule type" value="Genomic_DNA"/>
</dbReference>
<dbReference type="OrthoDB" id="4355518at2759"/>
<keyword evidence="1" id="KW-0175">Coiled coil</keyword>
<gene>
    <name evidence="2" type="ORF">NUU61_008727</name>
</gene>
<proteinExistence type="predicted"/>
<dbReference type="Proteomes" id="UP001141434">
    <property type="component" value="Unassembled WGS sequence"/>
</dbReference>
<dbReference type="AlphaFoldDB" id="A0A9W9JWI2"/>
<comment type="caution">
    <text evidence="2">The sequence shown here is derived from an EMBL/GenBank/DDBJ whole genome shotgun (WGS) entry which is preliminary data.</text>
</comment>
<feature type="coiled-coil region" evidence="1">
    <location>
        <begin position="15"/>
        <end position="42"/>
    </location>
</feature>
<sequence>MCFGMFASVKPQPPRREAYKNENKYQRDYERYQKQYAEYMDKDNRRRRMQNSNTGALAGTTAAIGG</sequence>
<reference evidence="2" key="1">
    <citation type="submission" date="2022-11" db="EMBL/GenBank/DDBJ databases">
        <authorList>
            <person name="Petersen C."/>
        </authorList>
    </citation>
    <scope>NUCLEOTIDE SEQUENCE</scope>
    <source>
        <strain evidence="2">IBT 34128</strain>
    </source>
</reference>
<evidence type="ECO:0000256" key="1">
    <source>
        <dbReference type="SAM" id="Coils"/>
    </source>
</evidence>
<dbReference type="GeneID" id="81398421"/>
<accession>A0A9W9JWI2</accession>
<evidence type="ECO:0000313" key="2">
    <source>
        <dbReference type="EMBL" id="KAJ5084148.1"/>
    </source>
</evidence>
<evidence type="ECO:0000313" key="3">
    <source>
        <dbReference type="Proteomes" id="UP001141434"/>
    </source>
</evidence>
<name>A0A9W9JWI2_9EURO</name>
<organism evidence="2 3">
    <name type="scientific">Penicillium alfredii</name>
    <dbReference type="NCBI Taxonomy" id="1506179"/>
    <lineage>
        <taxon>Eukaryota</taxon>
        <taxon>Fungi</taxon>
        <taxon>Dikarya</taxon>
        <taxon>Ascomycota</taxon>
        <taxon>Pezizomycotina</taxon>
        <taxon>Eurotiomycetes</taxon>
        <taxon>Eurotiomycetidae</taxon>
        <taxon>Eurotiales</taxon>
        <taxon>Aspergillaceae</taxon>
        <taxon>Penicillium</taxon>
    </lineage>
</organism>
<reference evidence="2" key="2">
    <citation type="journal article" date="2023" name="IMA Fungus">
        <title>Comparative genomic study of the Penicillium genus elucidates a diverse pangenome and 15 lateral gene transfer events.</title>
        <authorList>
            <person name="Petersen C."/>
            <person name="Sorensen T."/>
            <person name="Nielsen M.R."/>
            <person name="Sondergaard T.E."/>
            <person name="Sorensen J.L."/>
            <person name="Fitzpatrick D.A."/>
            <person name="Frisvad J.C."/>
            <person name="Nielsen K.L."/>
        </authorList>
    </citation>
    <scope>NUCLEOTIDE SEQUENCE</scope>
    <source>
        <strain evidence="2">IBT 34128</strain>
    </source>
</reference>
<keyword evidence="3" id="KW-1185">Reference proteome</keyword>